<dbReference type="NCBIfam" id="TIGR03168">
    <property type="entry name" value="1-PFK"/>
    <property type="match status" value="1"/>
</dbReference>
<dbReference type="UniPathway" id="UPA00704">
    <property type="reaction ID" value="UER00715"/>
</dbReference>
<dbReference type="PANTHER" id="PTHR46566">
    <property type="entry name" value="1-PHOSPHOFRUCTOKINASE-RELATED"/>
    <property type="match status" value="1"/>
</dbReference>
<dbReference type="RefSeq" id="WP_079411570.1">
    <property type="nucleotide sequence ID" value="NZ_MBTG01000008.1"/>
</dbReference>
<dbReference type="GO" id="GO:0005988">
    <property type="term" value="P:lactose metabolic process"/>
    <property type="evidence" value="ECO:0007669"/>
    <property type="project" value="UniProtKB-KW"/>
</dbReference>
<evidence type="ECO:0000259" key="7">
    <source>
        <dbReference type="Pfam" id="PF00294"/>
    </source>
</evidence>
<keyword evidence="9" id="KW-1185">Reference proteome</keyword>
<comment type="similarity">
    <text evidence="6">Belongs to the carbohydrate kinase PfkB family. LacC subfamily.</text>
</comment>
<dbReference type="GO" id="GO:2001059">
    <property type="term" value="P:D-tagatose 6-phosphate catabolic process"/>
    <property type="evidence" value="ECO:0007669"/>
    <property type="project" value="UniProtKB-UniPathway"/>
</dbReference>
<dbReference type="GO" id="GO:0005524">
    <property type="term" value="F:ATP binding"/>
    <property type="evidence" value="ECO:0007669"/>
    <property type="project" value="UniProtKB-KW"/>
</dbReference>
<keyword evidence="4" id="KW-0418">Kinase</keyword>
<sequence length="309" mass="33013">MITTITLNAAIDKTYYVNSFRIGEIQRVVRQIAEPGGKGNNVAKVIRLLGGDVTASGIVAGSSGSFIEENLKERGIQTSFVRVPGESRVCLNILEESNRRSTELLEAGPEINEIHIAEMKEVVHRLALQSSVVVLSGSLPPGAPADLYVELMHVIRSTQARVYLDTSGAALSSGLLACPHFVKPNEQELAQWMGREQWGDADWVEAAEKLAGVGIEQVCVTLGSRGAIAFIEGEGYLVTPPLIKAVNTVGCGDSFVAGMAFADDRGDTPAERLRIAAAAAAANAMSDKAGHVDYSLFQAYMEQVKVITL</sequence>
<keyword evidence="3 6" id="KW-0547">Nucleotide-binding</keyword>
<keyword evidence="5 6" id="KW-0067">ATP-binding</keyword>
<dbReference type="PIRSF" id="PIRSF000535">
    <property type="entry name" value="1PFK/6PFK/LacC"/>
    <property type="match status" value="1"/>
</dbReference>
<dbReference type="InterPro" id="IPR002139">
    <property type="entry name" value="Ribo/fructo_kinase"/>
</dbReference>
<keyword evidence="2 6" id="KW-0808">Transferase</keyword>
<comment type="pathway">
    <text evidence="6">Carbohydrate metabolism; D-tagatose 6-phosphate degradation; D-glyceraldehyde 3-phosphate and glycerone phosphate from D-tagatose 6-phosphate: step 1/2.</text>
</comment>
<evidence type="ECO:0000256" key="5">
    <source>
        <dbReference type="ARBA" id="ARBA00022840"/>
    </source>
</evidence>
<dbReference type="PANTHER" id="PTHR46566:SF2">
    <property type="entry name" value="ATP-DEPENDENT 6-PHOSPHOFRUCTOKINASE ISOZYME 2"/>
    <property type="match status" value="1"/>
</dbReference>
<accession>A0A1V4HN77</accession>
<dbReference type="EMBL" id="MBTG01000008">
    <property type="protein sequence ID" value="OPH59066.1"/>
    <property type="molecule type" value="Genomic_DNA"/>
</dbReference>
<name>A0A1V4HN77_9BACL</name>
<evidence type="ECO:0000256" key="6">
    <source>
        <dbReference type="PIRNR" id="PIRNR000535"/>
    </source>
</evidence>
<dbReference type="PRINTS" id="PR00990">
    <property type="entry name" value="RIBOKINASE"/>
</dbReference>
<evidence type="ECO:0000256" key="1">
    <source>
        <dbReference type="ARBA" id="ARBA00005380"/>
    </source>
</evidence>
<dbReference type="Proteomes" id="UP000190626">
    <property type="component" value="Unassembled WGS sequence"/>
</dbReference>
<dbReference type="Pfam" id="PF00294">
    <property type="entry name" value="PfkB"/>
    <property type="match status" value="1"/>
</dbReference>
<reference evidence="9" key="1">
    <citation type="submission" date="2016-07" db="EMBL/GenBank/DDBJ databases">
        <authorList>
            <person name="Florea S."/>
            <person name="Webb J.S."/>
            <person name="Jaromczyk J."/>
            <person name="Schardl C.L."/>
        </authorList>
    </citation>
    <scope>NUCLEOTIDE SEQUENCE [LARGE SCALE GENOMIC DNA]</scope>
    <source>
        <strain evidence="9">CY1</strain>
    </source>
</reference>
<organism evidence="8 9">
    <name type="scientific">Paenibacillus ferrarius</name>
    <dbReference type="NCBI Taxonomy" id="1469647"/>
    <lineage>
        <taxon>Bacteria</taxon>
        <taxon>Bacillati</taxon>
        <taxon>Bacillota</taxon>
        <taxon>Bacilli</taxon>
        <taxon>Bacillales</taxon>
        <taxon>Paenibacillaceae</taxon>
        <taxon>Paenibacillus</taxon>
    </lineage>
</organism>
<comment type="similarity">
    <text evidence="1">Belongs to the carbohydrate kinase pfkB family.</text>
</comment>
<dbReference type="GO" id="GO:0016052">
    <property type="term" value="P:carbohydrate catabolic process"/>
    <property type="evidence" value="ECO:0007669"/>
    <property type="project" value="UniProtKB-ARBA"/>
</dbReference>
<evidence type="ECO:0000256" key="4">
    <source>
        <dbReference type="ARBA" id="ARBA00022777"/>
    </source>
</evidence>
<dbReference type="InterPro" id="IPR017583">
    <property type="entry name" value="Tagatose/fructose_Pkinase"/>
</dbReference>
<feature type="domain" description="Carbohydrate kinase PfkB" evidence="7">
    <location>
        <begin position="9"/>
        <end position="284"/>
    </location>
</feature>
<dbReference type="CDD" id="cd01164">
    <property type="entry name" value="FruK_PfkB_like"/>
    <property type="match status" value="1"/>
</dbReference>
<dbReference type="GO" id="GO:0008443">
    <property type="term" value="F:phosphofructokinase activity"/>
    <property type="evidence" value="ECO:0007669"/>
    <property type="project" value="TreeGrafter"/>
</dbReference>
<evidence type="ECO:0000256" key="3">
    <source>
        <dbReference type="ARBA" id="ARBA00022741"/>
    </source>
</evidence>
<evidence type="ECO:0000313" key="9">
    <source>
        <dbReference type="Proteomes" id="UP000190626"/>
    </source>
</evidence>
<dbReference type="STRING" id="1469647.BC351_22335"/>
<dbReference type="InterPro" id="IPR011611">
    <property type="entry name" value="PfkB_dom"/>
</dbReference>
<keyword evidence="6" id="KW-0423">Lactose metabolism</keyword>
<dbReference type="GO" id="GO:0005829">
    <property type="term" value="C:cytosol"/>
    <property type="evidence" value="ECO:0007669"/>
    <property type="project" value="TreeGrafter"/>
</dbReference>
<protein>
    <recommendedName>
        <fullName evidence="6">Tagatose-6-phosphate kinase</fullName>
        <ecNumber evidence="6">2.7.1.144</ecNumber>
    </recommendedName>
</protein>
<evidence type="ECO:0000256" key="2">
    <source>
        <dbReference type="ARBA" id="ARBA00022679"/>
    </source>
</evidence>
<evidence type="ECO:0000313" key="8">
    <source>
        <dbReference type="EMBL" id="OPH59066.1"/>
    </source>
</evidence>
<dbReference type="GO" id="GO:0009024">
    <property type="term" value="F:tagatose-6-phosphate kinase activity"/>
    <property type="evidence" value="ECO:0007669"/>
    <property type="project" value="UniProtKB-EC"/>
</dbReference>
<dbReference type="AlphaFoldDB" id="A0A1V4HN77"/>
<dbReference type="SUPFAM" id="SSF53613">
    <property type="entry name" value="Ribokinase-like"/>
    <property type="match status" value="1"/>
</dbReference>
<gene>
    <name evidence="8" type="ORF">BC351_22335</name>
</gene>
<comment type="catalytic activity">
    <reaction evidence="6">
        <text>D-tagatofuranose 6-phosphate + ATP = D-tagatofuranose 1,6-bisphosphate + ADP + H(+)</text>
        <dbReference type="Rhea" id="RHEA:12420"/>
        <dbReference type="ChEBI" id="CHEBI:15378"/>
        <dbReference type="ChEBI" id="CHEBI:30616"/>
        <dbReference type="ChEBI" id="CHEBI:58694"/>
        <dbReference type="ChEBI" id="CHEBI:58695"/>
        <dbReference type="ChEBI" id="CHEBI:456216"/>
        <dbReference type="EC" id="2.7.1.144"/>
    </reaction>
</comment>
<dbReference type="EC" id="2.7.1.144" evidence="6"/>
<dbReference type="OrthoDB" id="9801219at2"/>
<dbReference type="GO" id="GO:0044281">
    <property type="term" value="P:small molecule metabolic process"/>
    <property type="evidence" value="ECO:0007669"/>
    <property type="project" value="UniProtKB-ARBA"/>
</dbReference>
<proteinExistence type="inferred from homology"/>
<dbReference type="FunFam" id="3.40.1190.20:FF:000001">
    <property type="entry name" value="Phosphofructokinase"/>
    <property type="match status" value="1"/>
</dbReference>
<dbReference type="InterPro" id="IPR029056">
    <property type="entry name" value="Ribokinase-like"/>
</dbReference>
<comment type="caution">
    <text evidence="8">The sequence shown here is derived from an EMBL/GenBank/DDBJ whole genome shotgun (WGS) entry which is preliminary data.</text>
</comment>
<dbReference type="Gene3D" id="3.40.1190.20">
    <property type="match status" value="1"/>
</dbReference>